<dbReference type="RefSeq" id="WP_198843106.1">
    <property type="nucleotide sequence ID" value="NZ_JAEHFJ010000017.1"/>
</dbReference>
<dbReference type="Proteomes" id="UP000623301">
    <property type="component" value="Unassembled WGS sequence"/>
</dbReference>
<sequence length="75" mass="8868">MIEIKKSHLIIFVVVLIIMFFYSIFSFKKSLRDFIKAPYDDTEVDIFFGIIAMIILPIIILTLYLLGEFDNYIIK</sequence>
<evidence type="ECO:0000313" key="2">
    <source>
        <dbReference type="EMBL" id="MBJ2176520.1"/>
    </source>
</evidence>
<protein>
    <submittedName>
        <fullName evidence="2">Uncharacterized protein</fullName>
    </submittedName>
</protein>
<evidence type="ECO:0000313" key="3">
    <source>
        <dbReference type="Proteomes" id="UP000623301"/>
    </source>
</evidence>
<name>A0ABS0WX00_9FLAO</name>
<reference evidence="2 3" key="1">
    <citation type="submission" date="2020-12" db="EMBL/GenBank/DDBJ databases">
        <title>Aureibaculum luteum sp. nov. and Aureibaculum flavum sp. nov., novel members of the family Flavobacteriaceae isolated from Antarctic intertidal sediments.</title>
        <authorList>
            <person name="He X."/>
            <person name="Zhang X."/>
        </authorList>
    </citation>
    <scope>NUCLEOTIDE SEQUENCE [LARGE SCALE GENOMIC DNA]</scope>
    <source>
        <strain evidence="2 3">A20</strain>
    </source>
</reference>
<comment type="caution">
    <text evidence="2">The sequence shown here is derived from an EMBL/GenBank/DDBJ whole genome shotgun (WGS) entry which is preliminary data.</text>
</comment>
<accession>A0ABS0WX00</accession>
<keyword evidence="1" id="KW-0472">Membrane</keyword>
<dbReference type="EMBL" id="JAEHFJ010000017">
    <property type="protein sequence ID" value="MBJ2176520.1"/>
    <property type="molecule type" value="Genomic_DNA"/>
</dbReference>
<organism evidence="2 3">
    <name type="scientific">Aureibaculum flavum</name>
    <dbReference type="NCBI Taxonomy" id="2795986"/>
    <lineage>
        <taxon>Bacteria</taxon>
        <taxon>Pseudomonadati</taxon>
        <taxon>Bacteroidota</taxon>
        <taxon>Flavobacteriia</taxon>
        <taxon>Flavobacteriales</taxon>
        <taxon>Flavobacteriaceae</taxon>
        <taxon>Aureibaculum</taxon>
    </lineage>
</organism>
<keyword evidence="1" id="KW-1133">Transmembrane helix</keyword>
<evidence type="ECO:0000256" key="1">
    <source>
        <dbReference type="SAM" id="Phobius"/>
    </source>
</evidence>
<keyword evidence="3" id="KW-1185">Reference proteome</keyword>
<gene>
    <name evidence="2" type="ORF">JBL43_19890</name>
</gene>
<proteinExistence type="predicted"/>
<feature type="transmembrane region" description="Helical" evidence="1">
    <location>
        <begin position="7"/>
        <end position="26"/>
    </location>
</feature>
<feature type="transmembrane region" description="Helical" evidence="1">
    <location>
        <begin position="46"/>
        <end position="66"/>
    </location>
</feature>
<keyword evidence="1" id="KW-0812">Transmembrane</keyword>